<sequence>MTAVVSNLEKINTMKMLDDRTIEIVKSTVPVLQVHGEAITRRFYERLFEAHPELLNMFNHAHQQQGQQQMALANAVYAAAQHIDNLSAILPSVRQIGHKHRGLGVKKEHYPVVGENLLLAIQDVLGSAATPDILAAWEKAYGVIASTFMQMEQQFDEQASAQPGGWSGFRSFQVKRKVKESDVITSFYLEPVDQGAIAYFIPGQYITVRVQPKDQPFVHLRQYSLSDAPGLPYYRISVKKESAIQEKPAGVVSSYLHEQIGVGDVIEVSAPAGVFTLDRSHDLPIVLISGGVGLTPMISMLNTLIQSGDKRPIVYIHAALQGSVHAFANHVEELAETHSHLSVYTIYEKPTVEDEALQRHQLSGYITDDFLRPLVPQNADVYFCGPTPFMQAVYRILHSIGIQEDRIHYEFFGPEGVLTNLT</sequence>
<comment type="cofactor">
    <cofactor evidence="15">
        <name>heme b</name>
        <dbReference type="ChEBI" id="CHEBI:60344"/>
    </cofactor>
    <text evidence="15">Binds 1 heme b (iron(II)-protoporphyrin IX) group per subunit.</text>
</comment>
<dbReference type="Gene3D" id="2.40.30.10">
    <property type="entry name" value="Translation factors"/>
    <property type="match status" value="1"/>
</dbReference>
<evidence type="ECO:0000256" key="3">
    <source>
        <dbReference type="ARBA" id="ARBA00022448"/>
    </source>
</evidence>
<feature type="domain" description="FAD-binding FR-type" evidence="17">
    <location>
        <begin position="167"/>
        <end position="278"/>
    </location>
</feature>
<keyword evidence="8 15" id="KW-0274">FAD</keyword>
<keyword evidence="9 15" id="KW-0521">NADP</keyword>
<evidence type="ECO:0000256" key="11">
    <source>
        <dbReference type="ARBA" id="ARBA00023004"/>
    </source>
</evidence>
<dbReference type="SUPFAM" id="SSF63380">
    <property type="entry name" value="Riboflavin synthase domain-like"/>
    <property type="match status" value="1"/>
</dbReference>
<dbReference type="SUPFAM" id="SSF52343">
    <property type="entry name" value="Ferredoxin reductase-like, C-terminal NADP-linked domain"/>
    <property type="match status" value="1"/>
</dbReference>
<dbReference type="InterPro" id="IPR017938">
    <property type="entry name" value="Riboflavin_synthase-like_b-brl"/>
</dbReference>
<comment type="function">
    <text evidence="15">Is involved in NO detoxification in an aerobic process, termed nitric oxide dioxygenase (NOD) reaction that utilizes O(2) and NAD(P)H to convert NO to nitrate, which protects the bacterium from various noxious nitrogen compounds. Therefore, plays a central role in the inducible response to nitrosative stress.</text>
</comment>
<keyword evidence="6 15" id="KW-0285">Flavoprotein</keyword>
<dbReference type="Pfam" id="PF00175">
    <property type="entry name" value="NAD_binding_1"/>
    <property type="match status" value="1"/>
</dbReference>
<evidence type="ECO:0000256" key="7">
    <source>
        <dbReference type="ARBA" id="ARBA00022723"/>
    </source>
</evidence>
<dbReference type="EC" id="1.14.12.17" evidence="15"/>
<proteinExistence type="inferred from homology"/>
<dbReference type="InterPro" id="IPR012292">
    <property type="entry name" value="Globin/Proto"/>
</dbReference>
<dbReference type="NCBIfam" id="NF009805">
    <property type="entry name" value="PRK13289.1"/>
    <property type="match status" value="1"/>
</dbReference>
<keyword evidence="10 15" id="KW-0560">Oxidoreductase</keyword>
<evidence type="ECO:0000256" key="4">
    <source>
        <dbReference type="ARBA" id="ARBA00022617"/>
    </source>
</evidence>
<dbReference type="PRINTS" id="PR00406">
    <property type="entry name" value="CYTB5RDTASE"/>
</dbReference>
<dbReference type="PANTHER" id="PTHR43396:SF3">
    <property type="entry name" value="FLAVOHEMOPROTEIN"/>
    <property type="match status" value="1"/>
</dbReference>
<evidence type="ECO:0000256" key="5">
    <source>
        <dbReference type="ARBA" id="ARBA00022621"/>
    </source>
</evidence>
<dbReference type="Gene3D" id="1.10.490.10">
    <property type="entry name" value="Globins"/>
    <property type="match status" value="1"/>
</dbReference>
<feature type="active site" description="Charge relay system" evidence="15">
    <location>
        <position position="110"/>
    </location>
</feature>
<keyword evidence="15" id="KW-0216">Detoxification</keyword>
<comment type="cofactor">
    <cofactor evidence="15">
        <name>FAD</name>
        <dbReference type="ChEBI" id="CHEBI:57692"/>
    </cofactor>
    <text evidence="15">Binds 1 FAD per subunit.</text>
</comment>
<keyword evidence="12 15" id="KW-0520">NAD</keyword>
<keyword evidence="19" id="KW-1185">Reference proteome</keyword>
<evidence type="ECO:0000259" key="17">
    <source>
        <dbReference type="PROSITE" id="PS51384"/>
    </source>
</evidence>
<dbReference type="EMBL" id="JAURUO010000011">
    <property type="protein sequence ID" value="MDP9729140.1"/>
    <property type="molecule type" value="Genomic_DNA"/>
</dbReference>
<dbReference type="InterPro" id="IPR039261">
    <property type="entry name" value="FNR_nucleotide-bd"/>
</dbReference>
<feature type="binding site" evidence="15">
    <location>
        <position position="205"/>
    </location>
    <ligand>
        <name>FAD</name>
        <dbReference type="ChEBI" id="CHEBI:57692"/>
    </ligand>
</feature>
<dbReference type="InterPro" id="IPR000971">
    <property type="entry name" value="Globin"/>
</dbReference>
<dbReference type="InterPro" id="IPR009050">
    <property type="entry name" value="Globin-like_sf"/>
</dbReference>
<organism evidence="18 19">
    <name type="scientific">Alicyclobacillus tolerans</name>
    <dbReference type="NCBI Taxonomy" id="90970"/>
    <lineage>
        <taxon>Bacteria</taxon>
        <taxon>Bacillati</taxon>
        <taxon>Bacillota</taxon>
        <taxon>Bacilli</taxon>
        <taxon>Bacillales</taxon>
        <taxon>Alicyclobacillaceae</taxon>
        <taxon>Alicyclobacillus</taxon>
    </lineage>
</organism>
<feature type="site" description="Influences the redox potential of the prosthetic heme and FAD groups" evidence="15">
    <location>
        <position position="99"/>
    </location>
</feature>
<comment type="catalytic activity">
    <reaction evidence="13 15">
        <text>2 nitric oxide + NADH + 2 O2 = 2 nitrate + NAD(+) + H(+)</text>
        <dbReference type="Rhea" id="RHEA:19469"/>
        <dbReference type="ChEBI" id="CHEBI:15378"/>
        <dbReference type="ChEBI" id="CHEBI:15379"/>
        <dbReference type="ChEBI" id="CHEBI:16480"/>
        <dbReference type="ChEBI" id="CHEBI:17632"/>
        <dbReference type="ChEBI" id="CHEBI:57540"/>
        <dbReference type="ChEBI" id="CHEBI:57945"/>
        <dbReference type="EC" id="1.14.12.17"/>
    </reaction>
</comment>
<evidence type="ECO:0000256" key="10">
    <source>
        <dbReference type="ARBA" id="ARBA00023002"/>
    </source>
</evidence>
<feature type="binding site" evidence="15">
    <location>
        <begin position="221"/>
        <end position="224"/>
    </location>
    <ligand>
        <name>FAD</name>
        <dbReference type="ChEBI" id="CHEBI:57692"/>
    </ligand>
</feature>
<dbReference type="Proteomes" id="UP001229209">
    <property type="component" value="Unassembled WGS sequence"/>
</dbReference>
<feature type="active site" description="Charge relay system" evidence="15">
    <location>
        <position position="152"/>
    </location>
</feature>
<keyword evidence="3 15" id="KW-0813">Transport</keyword>
<evidence type="ECO:0000256" key="9">
    <source>
        <dbReference type="ARBA" id="ARBA00022857"/>
    </source>
</evidence>
<evidence type="ECO:0000256" key="6">
    <source>
        <dbReference type="ARBA" id="ARBA00022630"/>
    </source>
</evidence>
<dbReference type="Pfam" id="PF00042">
    <property type="entry name" value="Globin"/>
    <property type="match status" value="1"/>
</dbReference>
<comment type="similarity">
    <text evidence="2 15">Belongs to the globin family. Two-domain flavohemoproteins subfamily.</text>
</comment>
<dbReference type="PRINTS" id="PR00371">
    <property type="entry name" value="FPNCR"/>
</dbReference>
<comment type="domain">
    <text evidence="15">Consists of two distinct domains; an N-terminal heme-containing oxygen-binding domain and a C-terminal reductase domain with binding sites for FAD and NAD(P)H.</text>
</comment>
<evidence type="ECO:0000313" key="18">
    <source>
        <dbReference type="EMBL" id="MDP9729140.1"/>
    </source>
</evidence>
<evidence type="ECO:0000256" key="2">
    <source>
        <dbReference type="ARBA" id="ARBA00008414"/>
    </source>
</evidence>
<evidence type="ECO:0000256" key="8">
    <source>
        <dbReference type="ARBA" id="ARBA00022827"/>
    </source>
</evidence>
<gene>
    <name evidence="15" type="primary">hmp</name>
    <name evidence="18" type="ORF">J2S04_002109</name>
</gene>
<dbReference type="InterPro" id="IPR023950">
    <property type="entry name" value="Hmp"/>
</dbReference>
<feature type="binding site" description="proximal binding residue" evidence="15">
    <location>
        <position position="100"/>
    </location>
    <ligand>
        <name>heme b</name>
        <dbReference type="ChEBI" id="CHEBI:60344"/>
    </ligand>
    <ligandPart>
        <name>Fe</name>
        <dbReference type="ChEBI" id="CHEBI:18248"/>
    </ligandPart>
</feature>
<feature type="domain" description="Globin" evidence="16">
    <location>
        <begin position="16"/>
        <end position="153"/>
    </location>
</feature>
<evidence type="ECO:0000256" key="13">
    <source>
        <dbReference type="ARBA" id="ARBA00048649"/>
    </source>
</evidence>
<feature type="binding site" evidence="15">
    <location>
        <begin position="411"/>
        <end position="414"/>
    </location>
    <ligand>
        <name>FAD</name>
        <dbReference type="ChEBI" id="CHEBI:57692"/>
    </ligand>
</feature>
<dbReference type="Pfam" id="PF00970">
    <property type="entry name" value="FAD_binding_6"/>
    <property type="match status" value="1"/>
</dbReference>
<evidence type="ECO:0000256" key="12">
    <source>
        <dbReference type="ARBA" id="ARBA00023027"/>
    </source>
</evidence>
<keyword evidence="4 15" id="KW-0349">Heme</keyword>
<evidence type="ECO:0000256" key="14">
    <source>
        <dbReference type="ARBA" id="ARBA00049433"/>
    </source>
</evidence>
<dbReference type="InterPro" id="IPR017927">
    <property type="entry name" value="FAD-bd_FR_type"/>
</dbReference>
<evidence type="ECO:0000259" key="16">
    <source>
        <dbReference type="PROSITE" id="PS01033"/>
    </source>
</evidence>
<dbReference type="SUPFAM" id="SSF46458">
    <property type="entry name" value="Globin-like"/>
    <property type="match status" value="1"/>
</dbReference>
<evidence type="ECO:0000313" key="19">
    <source>
        <dbReference type="Proteomes" id="UP001229209"/>
    </source>
</evidence>
<dbReference type="InterPro" id="IPR008333">
    <property type="entry name" value="Cbr1-like_FAD-bd_dom"/>
</dbReference>
<keyword evidence="5 15" id="KW-0561">Oxygen transport</keyword>
<keyword evidence="11 15" id="KW-0408">Iron</keyword>
<name>A0ABT9LXZ4_9BACL</name>
<comment type="caution">
    <text evidence="18">The sequence shown here is derived from an EMBL/GenBank/DDBJ whole genome shotgun (WGS) entry which is preliminary data.</text>
</comment>
<keyword evidence="18" id="KW-0223">Dioxygenase</keyword>
<accession>A0ABT9LXZ4</accession>
<dbReference type="PANTHER" id="PTHR43396">
    <property type="entry name" value="FLAVOHEMOPROTEIN"/>
    <property type="match status" value="1"/>
</dbReference>
<dbReference type="PROSITE" id="PS01033">
    <property type="entry name" value="GLOBIN"/>
    <property type="match status" value="1"/>
</dbReference>
<dbReference type="InterPro" id="IPR001709">
    <property type="entry name" value="Flavoprot_Pyr_Nucl_cyt_Rdtase"/>
</dbReference>
<feature type="site" description="Influences the redox potential of the prosthetic heme and FAD groups" evidence="15">
    <location>
        <position position="410"/>
    </location>
</feature>
<evidence type="ECO:0000256" key="15">
    <source>
        <dbReference type="HAMAP-Rule" id="MF_01252"/>
    </source>
</evidence>
<dbReference type="CDD" id="cd06184">
    <property type="entry name" value="flavohem_like_fad_nad_binding"/>
    <property type="match status" value="1"/>
</dbReference>
<dbReference type="GO" id="GO:0008941">
    <property type="term" value="F:nitric oxide dioxygenase NAD(P)H activity"/>
    <property type="evidence" value="ECO:0007669"/>
    <property type="project" value="UniProtKB-EC"/>
</dbReference>
<dbReference type="PROSITE" id="PS51384">
    <property type="entry name" value="FAD_FR"/>
    <property type="match status" value="1"/>
</dbReference>
<keyword evidence="7 15" id="KW-0479">Metal-binding</keyword>
<feature type="binding site" evidence="15">
    <location>
        <begin position="291"/>
        <end position="296"/>
    </location>
    <ligand>
        <name>NADP(+)</name>
        <dbReference type="ChEBI" id="CHEBI:58349"/>
    </ligand>
</feature>
<evidence type="ECO:0000256" key="1">
    <source>
        <dbReference type="ARBA" id="ARBA00006401"/>
    </source>
</evidence>
<feature type="site" description="Involved in heme-bound ligand stabilization and O-O bond activation" evidence="15">
    <location>
        <position position="44"/>
    </location>
</feature>
<dbReference type="InterPro" id="IPR001433">
    <property type="entry name" value="OxRdtase_FAD/NAD-bd"/>
</dbReference>
<comment type="similarity">
    <text evidence="1 15">In the C-terminal section; belongs to the flavoprotein pyridine nucleotide cytochrome reductase family.</text>
</comment>
<dbReference type="Gene3D" id="3.40.50.80">
    <property type="entry name" value="Nucleotide-binding domain of ferredoxin-NADP reductase (FNR) module"/>
    <property type="match status" value="1"/>
</dbReference>
<feature type="region of interest" description="Reductase" evidence="15">
    <location>
        <begin position="164"/>
        <end position="422"/>
    </location>
</feature>
<reference evidence="18 19" key="1">
    <citation type="submission" date="2023-07" db="EMBL/GenBank/DDBJ databases">
        <title>Genomic Encyclopedia of Type Strains, Phase IV (KMG-IV): sequencing the most valuable type-strain genomes for metagenomic binning, comparative biology and taxonomic classification.</title>
        <authorList>
            <person name="Goeker M."/>
        </authorList>
    </citation>
    <scope>NUCLEOTIDE SEQUENCE [LARGE SCALE GENOMIC DNA]</scope>
    <source>
        <strain evidence="18 19">DSM 25924</strain>
    </source>
</reference>
<comment type="catalytic activity">
    <reaction evidence="14 15">
        <text>2 nitric oxide + NADPH + 2 O2 = 2 nitrate + NADP(+) + H(+)</text>
        <dbReference type="Rhea" id="RHEA:19465"/>
        <dbReference type="ChEBI" id="CHEBI:15378"/>
        <dbReference type="ChEBI" id="CHEBI:15379"/>
        <dbReference type="ChEBI" id="CHEBI:16480"/>
        <dbReference type="ChEBI" id="CHEBI:17632"/>
        <dbReference type="ChEBI" id="CHEBI:57783"/>
        <dbReference type="ChEBI" id="CHEBI:58349"/>
        <dbReference type="EC" id="1.14.12.17"/>
    </reaction>
</comment>
<dbReference type="HAMAP" id="MF_01252">
    <property type="entry name" value="Hmp"/>
    <property type="match status" value="1"/>
</dbReference>
<protein>
    <recommendedName>
        <fullName evidence="15">Flavohemoprotein</fullName>
    </recommendedName>
    <alternativeName>
        <fullName evidence="15">Flavohemoglobin</fullName>
    </alternativeName>
    <alternativeName>
        <fullName evidence="15">Hemoglobin-like protein</fullName>
    </alternativeName>
    <alternativeName>
        <fullName evidence="15">Nitric oxide dioxygenase</fullName>
        <shortName evidence="15">NO oxygenase</shortName>
        <shortName evidence="15">NOD</shortName>
        <ecNumber evidence="15">1.14.12.17</ecNumber>
    </alternativeName>
</protein>